<reference evidence="1 4" key="2">
    <citation type="submission" date="2021-06" db="EMBL/GenBank/DDBJ databases">
        <title>Whole genome sequence of Paenibacillus sophorae DSM23020 for comparative genomics.</title>
        <authorList>
            <person name="Kim M.-J."/>
            <person name="Lee G."/>
            <person name="Shin J.-H."/>
        </authorList>
    </citation>
    <scope>NUCLEOTIDE SEQUENCE [LARGE SCALE GENOMIC DNA]</scope>
    <source>
        <strain evidence="1 4">DSM 23020</strain>
    </source>
</reference>
<dbReference type="Proteomes" id="UP000683429">
    <property type="component" value="Chromosome"/>
</dbReference>
<gene>
    <name evidence="1" type="ORF">KP014_20625</name>
    <name evidence="2" type="ORF">SAMN04487895_101617</name>
</gene>
<dbReference type="Proteomes" id="UP000198809">
    <property type="component" value="Unassembled WGS sequence"/>
</dbReference>
<protein>
    <submittedName>
        <fullName evidence="2">Uncharacterized protein</fullName>
    </submittedName>
</protein>
<evidence type="ECO:0000313" key="1">
    <source>
        <dbReference type="EMBL" id="QWU14314.1"/>
    </source>
</evidence>
<evidence type="ECO:0000313" key="3">
    <source>
        <dbReference type="Proteomes" id="UP000198809"/>
    </source>
</evidence>
<proteinExistence type="predicted"/>
<accession>A0A1H8GS46</accession>
<name>A0A1H8GS46_9BACL</name>
<reference evidence="2 3" key="1">
    <citation type="submission" date="2016-10" db="EMBL/GenBank/DDBJ databases">
        <authorList>
            <person name="de Groot N.N."/>
        </authorList>
    </citation>
    <scope>NUCLEOTIDE SEQUENCE [LARGE SCALE GENOMIC DNA]</scope>
    <source>
        <strain evidence="2 3">CGMCC 1.10238</strain>
    </source>
</reference>
<dbReference type="EMBL" id="FODH01000001">
    <property type="protein sequence ID" value="SEN46544.1"/>
    <property type="molecule type" value="Genomic_DNA"/>
</dbReference>
<dbReference type="EMBL" id="CP076607">
    <property type="protein sequence ID" value="QWU14314.1"/>
    <property type="molecule type" value="Genomic_DNA"/>
</dbReference>
<keyword evidence="4" id="KW-1185">Reference proteome</keyword>
<sequence length="218" mass="25734">MKKYISKIDGTEFLSEDELIEYLKNTYVKQVDSVEDENGLSIENIYKKFRSSLPEYVDIKVKTDLDDGGYLVSLDSDICDFSFQIGEGEWNYYYHRFSDIEQAVRHYGDFFQFSERIIKEVNERFGIELNVHQMWEASGEGEHLINFRFNLNEYEEHEEYKFGDIEGFVKNFEQYVNTSIIGKMEIVREEYSTKITIDGVDISGFANRSKKVKLEIVE</sequence>
<evidence type="ECO:0000313" key="2">
    <source>
        <dbReference type="EMBL" id="SEN46544.1"/>
    </source>
</evidence>
<evidence type="ECO:0000313" key="4">
    <source>
        <dbReference type="Proteomes" id="UP000683429"/>
    </source>
</evidence>
<organism evidence="2 3">
    <name type="scientific">Paenibacillus sophorae</name>
    <dbReference type="NCBI Taxonomy" id="1333845"/>
    <lineage>
        <taxon>Bacteria</taxon>
        <taxon>Bacillati</taxon>
        <taxon>Bacillota</taxon>
        <taxon>Bacilli</taxon>
        <taxon>Bacillales</taxon>
        <taxon>Paenibacillaceae</taxon>
        <taxon>Paenibacillus</taxon>
    </lineage>
</organism>
<dbReference type="STRING" id="1333845.SAMN04487895_101617"/>
<dbReference type="RefSeq" id="WP_036588234.1">
    <property type="nucleotide sequence ID" value="NZ_CP076607.1"/>
</dbReference>
<dbReference type="AlphaFoldDB" id="A0A1H8GS46"/>